<dbReference type="AlphaFoldDB" id="A0AAD9BSH5"/>
<evidence type="ECO:0000313" key="8">
    <source>
        <dbReference type="Proteomes" id="UP001228049"/>
    </source>
</evidence>
<sequence>MDPCDCSKGGTCNCGGSCTCTNCSCTSCKKTGRAAQFDGSQRKKTNKTDFRLGPGIVSSNQHRLQKCRGK</sequence>
<organism evidence="7 8">
    <name type="scientific">Dissostichus eleginoides</name>
    <name type="common">Patagonian toothfish</name>
    <name type="synonym">Dissostichus amissus</name>
    <dbReference type="NCBI Taxonomy" id="100907"/>
    <lineage>
        <taxon>Eukaryota</taxon>
        <taxon>Metazoa</taxon>
        <taxon>Chordata</taxon>
        <taxon>Craniata</taxon>
        <taxon>Vertebrata</taxon>
        <taxon>Euteleostomi</taxon>
        <taxon>Actinopterygii</taxon>
        <taxon>Neopterygii</taxon>
        <taxon>Teleostei</taxon>
        <taxon>Neoteleostei</taxon>
        <taxon>Acanthomorphata</taxon>
        <taxon>Eupercaria</taxon>
        <taxon>Perciformes</taxon>
        <taxon>Notothenioidei</taxon>
        <taxon>Nototheniidae</taxon>
        <taxon>Dissostichus</taxon>
    </lineage>
</organism>
<dbReference type="InterPro" id="IPR018064">
    <property type="entry name" value="Metalthion_vert_metal_BS"/>
</dbReference>
<comment type="caution">
    <text evidence="7">The sequence shown here is derived from an EMBL/GenBank/DDBJ whole genome shotgun (WGS) entry which is preliminary data.</text>
</comment>
<dbReference type="PROSITE" id="PS00203">
    <property type="entry name" value="METALLOTHIONEIN_VRT"/>
    <property type="match status" value="1"/>
</dbReference>
<dbReference type="InterPro" id="IPR023587">
    <property type="entry name" value="Metalthion_dom_sf_vert"/>
</dbReference>
<evidence type="ECO:0000256" key="5">
    <source>
        <dbReference type="RuleBase" id="RU000621"/>
    </source>
</evidence>
<evidence type="ECO:0000313" key="7">
    <source>
        <dbReference type="EMBL" id="KAK1888242.1"/>
    </source>
</evidence>
<comment type="function">
    <text evidence="1 5">Metallothioneins have a high content of cysteine residues that bind various heavy metals.</text>
</comment>
<evidence type="ECO:0000256" key="3">
    <source>
        <dbReference type="ARBA" id="ARBA00022723"/>
    </source>
</evidence>
<evidence type="ECO:0000256" key="6">
    <source>
        <dbReference type="SAM" id="MobiDB-lite"/>
    </source>
</evidence>
<dbReference type="InterPro" id="IPR017854">
    <property type="entry name" value="Metalthion_dom_sf"/>
</dbReference>
<dbReference type="SUPFAM" id="SSF57868">
    <property type="entry name" value="Metallothionein"/>
    <property type="match status" value="1"/>
</dbReference>
<protein>
    <recommendedName>
        <fullName evidence="5">Metallothionein</fullName>
    </recommendedName>
</protein>
<keyword evidence="8" id="KW-1185">Reference proteome</keyword>
<dbReference type="GO" id="GO:0046872">
    <property type="term" value="F:metal ion binding"/>
    <property type="evidence" value="ECO:0007669"/>
    <property type="project" value="UniProtKB-KW"/>
</dbReference>
<comment type="similarity">
    <text evidence="2 5">Belongs to the metallothionein superfamily. Type 1 family.</text>
</comment>
<feature type="region of interest" description="Disordered" evidence="6">
    <location>
        <begin position="39"/>
        <end position="70"/>
    </location>
</feature>
<dbReference type="Proteomes" id="UP001228049">
    <property type="component" value="Unassembled WGS sequence"/>
</dbReference>
<evidence type="ECO:0000256" key="4">
    <source>
        <dbReference type="ARBA" id="ARBA00022851"/>
    </source>
</evidence>
<name>A0AAD9BSH5_DISEL</name>
<reference evidence="7" key="1">
    <citation type="submission" date="2023-04" db="EMBL/GenBank/DDBJ databases">
        <title>Chromosome-level genome of Chaenocephalus aceratus.</title>
        <authorList>
            <person name="Park H."/>
        </authorList>
    </citation>
    <scope>NUCLEOTIDE SEQUENCE</scope>
    <source>
        <strain evidence="7">DE</strain>
        <tissue evidence="7">Muscle</tissue>
    </source>
</reference>
<dbReference type="Pfam" id="PF00131">
    <property type="entry name" value="Metallothio"/>
    <property type="match status" value="1"/>
</dbReference>
<dbReference type="EMBL" id="JASDAP010000018">
    <property type="protein sequence ID" value="KAK1888242.1"/>
    <property type="molecule type" value="Genomic_DNA"/>
</dbReference>
<evidence type="ECO:0000256" key="1">
    <source>
        <dbReference type="ARBA" id="ARBA00002568"/>
    </source>
</evidence>
<keyword evidence="3 5" id="KW-0479">Metal-binding</keyword>
<accession>A0AAD9BSH5</accession>
<dbReference type="InterPro" id="IPR000006">
    <property type="entry name" value="Metalthion_vert"/>
</dbReference>
<dbReference type="Gene3D" id="4.10.10.10">
    <property type="entry name" value="Metallothionein Isoform II"/>
    <property type="match status" value="1"/>
</dbReference>
<proteinExistence type="inferred from homology"/>
<gene>
    <name evidence="7" type="ORF">KUDE01_029025</name>
</gene>
<keyword evidence="4 5" id="KW-0480">Metal-thiolate cluster</keyword>
<evidence type="ECO:0000256" key="2">
    <source>
        <dbReference type="ARBA" id="ARBA00007283"/>
    </source>
</evidence>